<dbReference type="Pfam" id="PF04055">
    <property type="entry name" value="Radical_SAM"/>
    <property type="match status" value="1"/>
</dbReference>
<dbReference type="CDD" id="cd01335">
    <property type="entry name" value="Radical_SAM"/>
    <property type="match status" value="1"/>
</dbReference>
<dbReference type="InterPro" id="IPR040086">
    <property type="entry name" value="MJ0683-like"/>
</dbReference>
<protein>
    <submittedName>
        <fullName evidence="6">PA0069 family radical SAM protein</fullName>
    </submittedName>
</protein>
<organism evidence="6 7">
    <name type="scientific">Parasulfuritortus cantonensis</name>
    <dbReference type="NCBI Taxonomy" id="2528202"/>
    <lineage>
        <taxon>Bacteria</taxon>
        <taxon>Pseudomonadati</taxon>
        <taxon>Pseudomonadota</taxon>
        <taxon>Betaproteobacteria</taxon>
        <taxon>Nitrosomonadales</taxon>
        <taxon>Thiobacillaceae</taxon>
        <taxon>Parasulfuritortus</taxon>
    </lineage>
</organism>
<evidence type="ECO:0000256" key="1">
    <source>
        <dbReference type="ARBA" id="ARBA00022723"/>
    </source>
</evidence>
<dbReference type="SFLD" id="SFLDS00029">
    <property type="entry name" value="Radical_SAM"/>
    <property type="match status" value="1"/>
</dbReference>
<accession>A0A4R1BFA4</accession>
<dbReference type="RefSeq" id="WP_131445567.1">
    <property type="nucleotide sequence ID" value="NZ_SJZB01000022.1"/>
</dbReference>
<dbReference type="GO" id="GO:0046872">
    <property type="term" value="F:metal ion binding"/>
    <property type="evidence" value="ECO:0007669"/>
    <property type="project" value="UniProtKB-KW"/>
</dbReference>
<keyword evidence="1" id="KW-0479">Metal-binding</keyword>
<evidence type="ECO:0000313" key="7">
    <source>
        <dbReference type="Proteomes" id="UP000295443"/>
    </source>
</evidence>
<evidence type="ECO:0000256" key="3">
    <source>
        <dbReference type="ARBA" id="ARBA00023014"/>
    </source>
</evidence>
<dbReference type="Gene3D" id="3.80.30.30">
    <property type="match status" value="1"/>
</dbReference>
<evidence type="ECO:0000256" key="2">
    <source>
        <dbReference type="ARBA" id="ARBA00023004"/>
    </source>
</evidence>
<feature type="domain" description="Radical SAM core" evidence="5">
    <location>
        <begin position="61"/>
        <end position="299"/>
    </location>
</feature>
<sequence length="355" mass="38938">MTDRPPPPGRGATGNPGNRYAAHAREACDDGWGSLDAEPPPLRTELLVDRSRTVISYNQSPDVPFDRSINPYRGCEHGCVYCFARPTHAWLGLSPGLDFESRLFHKPDAPAVLRGELAKPGYRCAAIALGINTDAYQPVERRLGLTRAIIEVLAEHGHPFTVVTKSALIERDLDLLGPLAARGLVQVAISVTTLDRHLARTLEPRAAAPERRLETLRRLAAAGVPVTALVAPVIPFLNDHELEAILAAAHAAGARDAGYALVRLPLEVKELFRDWLALHAPLKAERVLNRLRDCRAGKDNDSRFGSRMRGEGEYADLIARRFALARRRLAFPGVAALDCSQFRVPGRAEQLDLFT</sequence>
<dbReference type="InterPro" id="IPR007197">
    <property type="entry name" value="rSAM"/>
</dbReference>
<dbReference type="SFLD" id="SFLDG01084">
    <property type="entry name" value="Uncharacterised_Radical_SAM_Su"/>
    <property type="match status" value="1"/>
</dbReference>
<dbReference type="AlphaFoldDB" id="A0A4R1BFA4"/>
<dbReference type="GO" id="GO:0051536">
    <property type="term" value="F:iron-sulfur cluster binding"/>
    <property type="evidence" value="ECO:0007669"/>
    <property type="project" value="UniProtKB-KW"/>
</dbReference>
<evidence type="ECO:0000259" key="5">
    <source>
        <dbReference type="PROSITE" id="PS51918"/>
    </source>
</evidence>
<gene>
    <name evidence="6" type="ORF">EZJ19_06095</name>
</gene>
<comment type="caution">
    <text evidence="6">The sequence shown here is derived from an EMBL/GenBank/DDBJ whole genome shotgun (WGS) entry which is preliminary data.</text>
</comment>
<evidence type="ECO:0000313" key="6">
    <source>
        <dbReference type="EMBL" id="TCJ15787.1"/>
    </source>
</evidence>
<dbReference type="OrthoDB" id="9785699at2"/>
<keyword evidence="2" id="KW-0408">Iron</keyword>
<evidence type="ECO:0000256" key="4">
    <source>
        <dbReference type="SAM" id="MobiDB-lite"/>
    </source>
</evidence>
<keyword evidence="7" id="KW-1185">Reference proteome</keyword>
<keyword evidence="3" id="KW-0411">Iron-sulfur</keyword>
<dbReference type="PANTHER" id="PTHR43432">
    <property type="entry name" value="SLR0285 PROTEIN"/>
    <property type="match status" value="1"/>
</dbReference>
<dbReference type="SUPFAM" id="SSF102114">
    <property type="entry name" value="Radical SAM enzymes"/>
    <property type="match status" value="1"/>
</dbReference>
<dbReference type="InterPro" id="IPR006638">
    <property type="entry name" value="Elp3/MiaA/NifB-like_rSAM"/>
</dbReference>
<reference evidence="6 7" key="1">
    <citation type="submission" date="2019-03" db="EMBL/GenBank/DDBJ databases">
        <title>Genome sequence of Thiobacillaceae bacterium LSR1, a sulfur-oxidizing bacterium isolated from freshwater sediment.</title>
        <authorList>
            <person name="Li S."/>
        </authorList>
    </citation>
    <scope>NUCLEOTIDE SEQUENCE [LARGE SCALE GENOMIC DNA]</scope>
    <source>
        <strain evidence="6 7">LSR1</strain>
    </source>
</reference>
<dbReference type="InterPro" id="IPR058240">
    <property type="entry name" value="rSAM_sf"/>
</dbReference>
<dbReference type="SMART" id="SM00729">
    <property type="entry name" value="Elp3"/>
    <property type="match status" value="1"/>
</dbReference>
<dbReference type="NCBIfam" id="NF033668">
    <property type="entry name" value="rSAM_PA0069"/>
    <property type="match status" value="1"/>
</dbReference>
<dbReference type="GO" id="GO:0003824">
    <property type="term" value="F:catalytic activity"/>
    <property type="evidence" value="ECO:0007669"/>
    <property type="project" value="InterPro"/>
</dbReference>
<dbReference type="Proteomes" id="UP000295443">
    <property type="component" value="Unassembled WGS sequence"/>
</dbReference>
<dbReference type="EMBL" id="SJZB01000022">
    <property type="protein sequence ID" value="TCJ15787.1"/>
    <property type="molecule type" value="Genomic_DNA"/>
</dbReference>
<feature type="region of interest" description="Disordered" evidence="4">
    <location>
        <begin position="1"/>
        <end position="20"/>
    </location>
</feature>
<proteinExistence type="predicted"/>
<dbReference type="PANTHER" id="PTHR43432:SF3">
    <property type="entry name" value="SLR0285 PROTEIN"/>
    <property type="match status" value="1"/>
</dbReference>
<dbReference type="PROSITE" id="PS51918">
    <property type="entry name" value="RADICAL_SAM"/>
    <property type="match status" value="1"/>
</dbReference>
<name>A0A4R1BFA4_9PROT</name>